<gene>
    <name evidence="1" type="ORF">MEUPH1_LOCUS15455</name>
</gene>
<comment type="caution">
    <text evidence="1">The sequence shown here is derived from an EMBL/GenBank/DDBJ whole genome shotgun (WGS) entry which is preliminary data.</text>
</comment>
<sequence>MTARRCPNDILDSMSPAATSQHQSEASIVFSPNILLPVYHPNYLGRKNSTTLILRQGLSSADRNELRRLFRGCFAAAVAADFTVVVAGSSQSP</sequence>
<reference evidence="1 2" key="1">
    <citation type="submission" date="2023-01" db="EMBL/GenBank/DDBJ databases">
        <authorList>
            <person name="Whitehead M."/>
        </authorList>
    </citation>
    <scope>NUCLEOTIDE SEQUENCE [LARGE SCALE GENOMIC DNA]</scope>
</reference>
<accession>A0AAV0WX69</accession>
<organism evidence="1 2">
    <name type="scientific">Macrosiphum euphorbiae</name>
    <name type="common">potato aphid</name>
    <dbReference type="NCBI Taxonomy" id="13131"/>
    <lineage>
        <taxon>Eukaryota</taxon>
        <taxon>Metazoa</taxon>
        <taxon>Ecdysozoa</taxon>
        <taxon>Arthropoda</taxon>
        <taxon>Hexapoda</taxon>
        <taxon>Insecta</taxon>
        <taxon>Pterygota</taxon>
        <taxon>Neoptera</taxon>
        <taxon>Paraneoptera</taxon>
        <taxon>Hemiptera</taxon>
        <taxon>Sternorrhyncha</taxon>
        <taxon>Aphidomorpha</taxon>
        <taxon>Aphidoidea</taxon>
        <taxon>Aphididae</taxon>
        <taxon>Macrosiphini</taxon>
        <taxon>Macrosiphum</taxon>
    </lineage>
</organism>
<evidence type="ECO:0000313" key="1">
    <source>
        <dbReference type="EMBL" id="CAI6360122.1"/>
    </source>
</evidence>
<evidence type="ECO:0000313" key="2">
    <source>
        <dbReference type="Proteomes" id="UP001160148"/>
    </source>
</evidence>
<dbReference type="Proteomes" id="UP001160148">
    <property type="component" value="Unassembled WGS sequence"/>
</dbReference>
<proteinExistence type="predicted"/>
<dbReference type="AlphaFoldDB" id="A0AAV0WX69"/>
<protein>
    <submittedName>
        <fullName evidence="1">Uncharacterized protein</fullName>
    </submittedName>
</protein>
<keyword evidence="2" id="KW-1185">Reference proteome</keyword>
<dbReference type="EMBL" id="CARXXK010000003">
    <property type="protein sequence ID" value="CAI6360122.1"/>
    <property type="molecule type" value="Genomic_DNA"/>
</dbReference>
<name>A0AAV0WX69_9HEMI</name>